<reference evidence="7" key="1">
    <citation type="journal article" date="2019" name="Int. J. Syst. Evol. Microbiol.">
        <title>The Global Catalogue of Microorganisms (GCM) 10K type strain sequencing project: providing services to taxonomists for standard genome sequencing and annotation.</title>
        <authorList>
            <consortium name="The Broad Institute Genomics Platform"/>
            <consortium name="The Broad Institute Genome Sequencing Center for Infectious Disease"/>
            <person name="Wu L."/>
            <person name="Ma J."/>
        </authorList>
    </citation>
    <scope>NUCLEOTIDE SEQUENCE [LARGE SCALE GENOMIC DNA]</scope>
    <source>
        <strain evidence="7">CCUG 59778</strain>
    </source>
</reference>
<sequence>MAQPVDAALADAARLTAAGRAPAAIEVLRPVIAEHPDHPGAWCNLAAAFLDVGEPQRCLDAAKRAITLGEPAWAHRLASLALTELGRHEEAAISARESARRTPGDWRGYVALAEALAPIAPADALTAARRAVAIAPDEPRTHEVLGATAEKAGEPDAARAAYQDSLRIDPGNDDVRAALTRLGKPHRNGNSNGNGARFGDVPWERVTAWQEAVPDEPDWTLVEPEPEPVREEPGRFSKGPGRKARRPAAAGATRAAAPVAEQSDEVPEPDPAPAVDEPRPEPAAARPRRSRFGRSQRIGLWIAQRRASGWLAAGGFVLMIAGMPSPTRLLAWFSAALAVAVVVVAGMAVFKLPPEIRATPSFLWAQDRLMAVGGALLGLGVALLAGWTLALAFGAGGLGLLTPVVILGLLGFGVGSLGMWRIRRRR</sequence>
<evidence type="ECO:0000256" key="1">
    <source>
        <dbReference type="ARBA" id="ARBA00022737"/>
    </source>
</evidence>
<keyword evidence="1" id="KW-0677">Repeat</keyword>
<keyword evidence="2 3" id="KW-0802">TPR repeat</keyword>
<proteinExistence type="predicted"/>
<dbReference type="SUPFAM" id="SSF48452">
    <property type="entry name" value="TPR-like"/>
    <property type="match status" value="1"/>
</dbReference>
<feature type="transmembrane region" description="Helical" evidence="5">
    <location>
        <begin position="371"/>
        <end position="394"/>
    </location>
</feature>
<dbReference type="PROSITE" id="PS50005">
    <property type="entry name" value="TPR"/>
    <property type="match status" value="1"/>
</dbReference>
<organism evidence="6 7">
    <name type="scientific">Actinokineospora guangxiensis</name>
    <dbReference type="NCBI Taxonomy" id="1490288"/>
    <lineage>
        <taxon>Bacteria</taxon>
        <taxon>Bacillati</taxon>
        <taxon>Actinomycetota</taxon>
        <taxon>Actinomycetes</taxon>
        <taxon>Pseudonocardiales</taxon>
        <taxon>Pseudonocardiaceae</taxon>
        <taxon>Actinokineospora</taxon>
    </lineage>
</organism>
<dbReference type="InterPro" id="IPR019734">
    <property type="entry name" value="TPR_rpt"/>
</dbReference>
<name>A0ABW0ESM8_9PSEU</name>
<gene>
    <name evidence="6" type="ORF">ACFPM7_18455</name>
</gene>
<evidence type="ECO:0000313" key="7">
    <source>
        <dbReference type="Proteomes" id="UP001596157"/>
    </source>
</evidence>
<protein>
    <submittedName>
        <fullName evidence="6">Tetratricopeptide repeat protein</fullName>
    </submittedName>
</protein>
<feature type="transmembrane region" description="Helical" evidence="5">
    <location>
        <begin position="400"/>
        <end position="420"/>
    </location>
</feature>
<feature type="repeat" description="TPR" evidence="3">
    <location>
        <begin position="139"/>
        <end position="172"/>
    </location>
</feature>
<dbReference type="InterPro" id="IPR011990">
    <property type="entry name" value="TPR-like_helical_dom_sf"/>
</dbReference>
<keyword evidence="5" id="KW-1133">Transmembrane helix</keyword>
<dbReference type="Gene3D" id="1.25.40.10">
    <property type="entry name" value="Tetratricopeptide repeat domain"/>
    <property type="match status" value="2"/>
</dbReference>
<dbReference type="PANTHER" id="PTHR22904">
    <property type="entry name" value="TPR REPEAT CONTAINING PROTEIN"/>
    <property type="match status" value="1"/>
</dbReference>
<keyword evidence="5" id="KW-0812">Transmembrane</keyword>
<dbReference type="RefSeq" id="WP_378248882.1">
    <property type="nucleotide sequence ID" value="NZ_JBHSKF010000009.1"/>
</dbReference>
<keyword evidence="7" id="KW-1185">Reference proteome</keyword>
<dbReference type="EMBL" id="JBHSKF010000009">
    <property type="protein sequence ID" value="MFC5289035.1"/>
    <property type="molecule type" value="Genomic_DNA"/>
</dbReference>
<evidence type="ECO:0000256" key="3">
    <source>
        <dbReference type="PROSITE-ProRule" id="PRU00339"/>
    </source>
</evidence>
<feature type="transmembrane region" description="Helical" evidence="5">
    <location>
        <begin position="329"/>
        <end position="350"/>
    </location>
</feature>
<dbReference type="PANTHER" id="PTHR22904:SF523">
    <property type="entry name" value="STRESS-INDUCED-PHOSPHOPROTEIN 1"/>
    <property type="match status" value="1"/>
</dbReference>
<accession>A0ABW0ESM8</accession>
<feature type="compositionally biased region" description="Low complexity" evidence="4">
    <location>
        <begin position="247"/>
        <end position="260"/>
    </location>
</feature>
<comment type="caution">
    <text evidence="6">The sequence shown here is derived from an EMBL/GenBank/DDBJ whole genome shotgun (WGS) entry which is preliminary data.</text>
</comment>
<evidence type="ECO:0000313" key="6">
    <source>
        <dbReference type="EMBL" id="MFC5289035.1"/>
    </source>
</evidence>
<dbReference type="Proteomes" id="UP001596157">
    <property type="component" value="Unassembled WGS sequence"/>
</dbReference>
<dbReference type="SMART" id="SM00028">
    <property type="entry name" value="TPR"/>
    <property type="match status" value="2"/>
</dbReference>
<evidence type="ECO:0000256" key="2">
    <source>
        <dbReference type="ARBA" id="ARBA00022803"/>
    </source>
</evidence>
<keyword evidence="5" id="KW-0472">Membrane</keyword>
<evidence type="ECO:0000256" key="4">
    <source>
        <dbReference type="SAM" id="MobiDB-lite"/>
    </source>
</evidence>
<feature type="region of interest" description="Disordered" evidence="4">
    <location>
        <begin position="211"/>
        <end position="291"/>
    </location>
</feature>
<evidence type="ECO:0000256" key="5">
    <source>
        <dbReference type="SAM" id="Phobius"/>
    </source>
</evidence>